<evidence type="ECO:0000256" key="2">
    <source>
        <dbReference type="ARBA" id="ARBA00009877"/>
    </source>
</evidence>
<evidence type="ECO:0000256" key="9">
    <source>
        <dbReference type="RuleBase" id="RU003945"/>
    </source>
</evidence>
<evidence type="ECO:0000256" key="5">
    <source>
        <dbReference type="ARBA" id="ARBA00022946"/>
    </source>
</evidence>
<evidence type="ECO:0000313" key="13">
    <source>
        <dbReference type="EMBL" id="KKA16553.1"/>
    </source>
</evidence>
<feature type="transmembrane region" description="Helical" evidence="11">
    <location>
        <begin position="298"/>
        <end position="321"/>
    </location>
</feature>
<keyword evidence="4" id="KW-0999">Mitochondrion inner membrane</keyword>
<keyword evidence="5" id="KW-0809">Transit peptide</keyword>
<protein>
    <submittedName>
        <fullName evidence="13">Mitochondrial export translocase Oxa1</fullName>
    </submittedName>
</protein>
<feature type="transmembrane region" description="Helical" evidence="11">
    <location>
        <begin position="133"/>
        <end position="156"/>
    </location>
</feature>
<evidence type="ECO:0000256" key="6">
    <source>
        <dbReference type="ARBA" id="ARBA00022989"/>
    </source>
</evidence>
<dbReference type="Pfam" id="PF02096">
    <property type="entry name" value="60KD_IMP"/>
    <property type="match status" value="1"/>
</dbReference>
<keyword evidence="14" id="KW-1185">Reference proteome</keyword>
<feature type="domain" description="Membrane insertase YidC/Oxa/ALB C-terminal" evidence="12">
    <location>
        <begin position="141"/>
        <end position="336"/>
    </location>
</feature>
<gene>
    <name evidence="13" type="ORF">T310_9820</name>
</gene>
<evidence type="ECO:0000256" key="1">
    <source>
        <dbReference type="ARBA" id="ARBA00004448"/>
    </source>
</evidence>
<dbReference type="PANTHER" id="PTHR12428">
    <property type="entry name" value="OXA1"/>
    <property type="match status" value="1"/>
</dbReference>
<dbReference type="GO" id="GO:0032979">
    <property type="term" value="P:protein insertion into mitochondrial inner membrane from matrix"/>
    <property type="evidence" value="ECO:0007669"/>
    <property type="project" value="TreeGrafter"/>
</dbReference>
<dbReference type="EMBL" id="LASV01000752">
    <property type="protein sequence ID" value="KKA16553.1"/>
    <property type="molecule type" value="Genomic_DNA"/>
</dbReference>
<dbReference type="GO" id="GO:0005743">
    <property type="term" value="C:mitochondrial inner membrane"/>
    <property type="evidence" value="ECO:0007669"/>
    <property type="project" value="UniProtKB-SubCell"/>
</dbReference>
<dbReference type="InterPro" id="IPR028055">
    <property type="entry name" value="YidC/Oxa/ALB_C"/>
</dbReference>
<evidence type="ECO:0000259" key="12">
    <source>
        <dbReference type="Pfam" id="PF02096"/>
    </source>
</evidence>
<sequence length="494" mass="54460">MLGGTGLTRSATAARMASTRLTALRSTRSLSSIASRSFRNPVSLGKTIPGNASWKPVSSASRLSFARFNSTSTAAAATTTTTADAAQTGSTNIADLSALEIEQIPEKIGYLKELGLDYGWGPSSLMQWVIEHIHIWTGLPWWASIVAAGILVRIAMLKPAIDSSDLAAKLHAVRDVVNPVRERMVRAARDGNQVELIKARAELQDLNMKHGIKTWKALVPLFLNIPLSYGCFRVVNGMAALPVPGLAAESVGWITDLTVSDPYFVIPTATAAVFYLSIRKGGDAGLNQFQESAIGRAFIYGFPVLSFLFTAFFPGALQLYFASTGLFAIGQSYLLNNAGFRKWLGIAPLPKHRKAESESQERRRIRLIEDSIRAEADKAFKDQFKADTNKSSISFIDRTVNRFTEGVKDIRREVLEKAQGLTGGGSNAAGSPGAPPPRLSKADLQKAEEYERRRQEEEEYKRQERNHARREAYMRALEAEREKTARMYRSKETR</sequence>
<evidence type="ECO:0000313" key="14">
    <source>
        <dbReference type="Proteomes" id="UP000053958"/>
    </source>
</evidence>
<keyword evidence="3 9" id="KW-0812">Transmembrane</keyword>
<evidence type="ECO:0000256" key="7">
    <source>
        <dbReference type="ARBA" id="ARBA00023128"/>
    </source>
</evidence>
<dbReference type="OrthoDB" id="2148490at2759"/>
<keyword evidence="7" id="KW-0496">Mitochondrion</keyword>
<dbReference type="InterPro" id="IPR001708">
    <property type="entry name" value="YidC/ALB3/OXA1/COX18"/>
</dbReference>
<feature type="compositionally biased region" description="Basic and acidic residues" evidence="10">
    <location>
        <begin position="440"/>
        <end position="494"/>
    </location>
</feature>
<dbReference type="CDD" id="cd20069">
    <property type="entry name" value="5TM_Oxa1-like"/>
    <property type="match status" value="1"/>
</dbReference>
<name>A0A0F4YG07_RASE3</name>
<comment type="subcellular location">
    <subcellularLocation>
        <location evidence="9">Membrane</location>
        <topology evidence="9">Multi-pass membrane protein</topology>
    </subcellularLocation>
    <subcellularLocation>
        <location evidence="1">Mitochondrion inner membrane</location>
        <topology evidence="1">Multi-pass membrane protein</topology>
    </subcellularLocation>
</comment>
<feature type="transmembrane region" description="Helical" evidence="11">
    <location>
        <begin position="218"/>
        <end position="242"/>
    </location>
</feature>
<keyword evidence="8 11" id="KW-0472">Membrane</keyword>
<dbReference type="GeneID" id="25321742"/>
<feature type="transmembrane region" description="Helical" evidence="11">
    <location>
        <begin position="262"/>
        <end position="278"/>
    </location>
</feature>
<feature type="region of interest" description="Disordered" evidence="10">
    <location>
        <begin position="419"/>
        <end position="494"/>
    </location>
</feature>
<dbReference type="Proteomes" id="UP000053958">
    <property type="component" value="Unassembled WGS sequence"/>
</dbReference>
<dbReference type="GO" id="GO:0032977">
    <property type="term" value="F:membrane insertase activity"/>
    <property type="evidence" value="ECO:0007669"/>
    <property type="project" value="InterPro"/>
</dbReference>
<organism evidence="13 14">
    <name type="scientific">Rasamsonia emersonii (strain ATCC 16479 / CBS 393.64 / IMI 116815)</name>
    <dbReference type="NCBI Taxonomy" id="1408163"/>
    <lineage>
        <taxon>Eukaryota</taxon>
        <taxon>Fungi</taxon>
        <taxon>Dikarya</taxon>
        <taxon>Ascomycota</taxon>
        <taxon>Pezizomycotina</taxon>
        <taxon>Eurotiomycetes</taxon>
        <taxon>Eurotiomycetidae</taxon>
        <taxon>Eurotiales</taxon>
        <taxon>Trichocomaceae</taxon>
        <taxon>Rasamsonia</taxon>
    </lineage>
</organism>
<comment type="caution">
    <text evidence="13">The sequence shown here is derived from an EMBL/GenBank/DDBJ whole genome shotgun (WGS) entry which is preliminary data.</text>
</comment>
<evidence type="ECO:0000256" key="4">
    <source>
        <dbReference type="ARBA" id="ARBA00022792"/>
    </source>
</evidence>
<dbReference type="AlphaFoldDB" id="A0A0F4YG07"/>
<proteinExistence type="inferred from homology"/>
<dbReference type="STRING" id="1408163.A0A0F4YG07"/>
<dbReference type="RefSeq" id="XP_013323165.1">
    <property type="nucleotide sequence ID" value="XM_013467711.1"/>
</dbReference>
<evidence type="ECO:0000256" key="10">
    <source>
        <dbReference type="SAM" id="MobiDB-lite"/>
    </source>
</evidence>
<evidence type="ECO:0000256" key="8">
    <source>
        <dbReference type="ARBA" id="ARBA00023136"/>
    </source>
</evidence>
<comment type="similarity">
    <text evidence="2 9">Belongs to the OXA1/ALB3/YidC family.</text>
</comment>
<accession>A0A0F4YG07</accession>
<reference evidence="13 14" key="1">
    <citation type="submission" date="2015-04" db="EMBL/GenBank/DDBJ databases">
        <authorList>
            <person name="Heijne W.H."/>
            <person name="Fedorova N.D."/>
            <person name="Nierman W.C."/>
            <person name="Vollebregt A.W."/>
            <person name="Zhao Z."/>
            <person name="Wu L."/>
            <person name="Kumar M."/>
            <person name="Stam H."/>
            <person name="van den Berg M.A."/>
            <person name="Pel H.J."/>
        </authorList>
    </citation>
    <scope>NUCLEOTIDE SEQUENCE [LARGE SCALE GENOMIC DNA]</scope>
    <source>
        <strain evidence="13 14">CBS 393.64</strain>
    </source>
</reference>
<evidence type="ECO:0000256" key="3">
    <source>
        <dbReference type="ARBA" id="ARBA00022692"/>
    </source>
</evidence>
<evidence type="ECO:0000256" key="11">
    <source>
        <dbReference type="SAM" id="Phobius"/>
    </source>
</evidence>
<keyword evidence="6 11" id="KW-1133">Transmembrane helix</keyword>
<dbReference type="PANTHER" id="PTHR12428:SF66">
    <property type="entry name" value="MITOCHONDRIAL INNER MEMBRANE PROTEIN OXA1L"/>
    <property type="match status" value="1"/>
</dbReference>